<organism evidence="1 2">
    <name type="scientific">Klebsiella pneumoniae subsp. ozaenae</name>
    <dbReference type="NCBI Taxonomy" id="574"/>
    <lineage>
        <taxon>Bacteria</taxon>
        <taxon>Pseudomonadati</taxon>
        <taxon>Pseudomonadota</taxon>
        <taxon>Gammaproteobacteria</taxon>
        <taxon>Enterobacterales</taxon>
        <taxon>Enterobacteriaceae</taxon>
        <taxon>Klebsiella/Raoultella group</taxon>
        <taxon>Klebsiella</taxon>
        <taxon>Klebsiella pneumoniae complex</taxon>
    </lineage>
</organism>
<dbReference type="Proteomes" id="UP000254487">
    <property type="component" value="Unassembled WGS sequence"/>
</dbReference>
<proteinExistence type="predicted"/>
<protein>
    <submittedName>
        <fullName evidence="1">Transcriptional regulator</fullName>
    </submittedName>
</protein>
<gene>
    <name evidence="1" type="ORF">NCTC10313_01206</name>
</gene>
<accession>A0A377Z0H3</accession>
<reference evidence="1 2" key="1">
    <citation type="submission" date="2018-06" db="EMBL/GenBank/DDBJ databases">
        <authorList>
            <consortium name="Pathogen Informatics"/>
            <person name="Doyle S."/>
        </authorList>
    </citation>
    <scope>NUCLEOTIDE SEQUENCE [LARGE SCALE GENOMIC DNA]</scope>
    <source>
        <strain evidence="1 2">NCTC10313</strain>
    </source>
</reference>
<dbReference type="InterPro" id="IPR015422">
    <property type="entry name" value="PyrdxlP-dep_Trfase_small"/>
</dbReference>
<dbReference type="Gene3D" id="3.90.1150.10">
    <property type="entry name" value="Aspartate Aminotransferase, domain 1"/>
    <property type="match status" value="1"/>
</dbReference>
<dbReference type="AlphaFoldDB" id="A0A377Z0H3"/>
<name>A0A377Z0H3_KLEPO</name>
<dbReference type="EMBL" id="UGLW01000003">
    <property type="protein sequence ID" value="STU57281.1"/>
    <property type="molecule type" value="Genomic_DNA"/>
</dbReference>
<evidence type="ECO:0000313" key="1">
    <source>
        <dbReference type="EMBL" id="STU57281.1"/>
    </source>
</evidence>
<sequence>MHDRRLAARAGELKPSAVRELLKHSKLPGVISLGGGIPARNCLIPKAWSWRCRR</sequence>
<evidence type="ECO:0000313" key="2">
    <source>
        <dbReference type="Proteomes" id="UP000254487"/>
    </source>
</evidence>